<dbReference type="VEuPathDB" id="ToxoDB:CSUI_006767"/>
<keyword evidence="3" id="KW-1185">Reference proteome</keyword>
<evidence type="ECO:0000313" key="2">
    <source>
        <dbReference type="EMBL" id="PHJ19411.1"/>
    </source>
</evidence>
<name>A0A2C6JYP1_9APIC</name>
<protein>
    <submittedName>
        <fullName evidence="2">Aspartyl proteinase</fullName>
    </submittedName>
</protein>
<dbReference type="InterPro" id="IPR021109">
    <property type="entry name" value="Peptidase_aspartic_dom_sf"/>
</dbReference>
<feature type="chain" id="PRO_5013061654" evidence="1">
    <location>
        <begin position="20"/>
        <end position="191"/>
    </location>
</feature>
<dbReference type="Gene3D" id="2.40.70.10">
    <property type="entry name" value="Acid Proteases"/>
    <property type="match status" value="1"/>
</dbReference>
<proteinExistence type="predicted"/>
<dbReference type="GeneID" id="94430131"/>
<organism evidence="2 3">
    <name type="scientific">Cystoisospora suis</name>
    <dbReference type="NCBI Taxonomy" id="483139"/>
    <lineage>
        <taxon>Eukaryota</taxon>
        <taxon>Sar</taxon>
        <taxon>Alveolata</taxon>
        <taxon>Apicomplexa</taxon>
        <taxon>Conoidasida</taxon>
        <taxon>Coccidia</taxon>
        <taxon>Eucoccidiorida</taxon>
        <taxon>Eimeriorina</taxon>
        <taxon>Sarcocystidae</taxon>
        <taxon>Cystoisospora</taxon>
    </lineage>
</organism>
<accession>A0A2C6JYP1</accession>
<dbReference type="SUPFAM" id="SSF50630">
    <property type="entry name" value="Acid proteases"/>
    <property type="match status" value="1"/>
</dbReference>
<keyword evidence="1" id="KW-0732">Signal</keyword>
<comment type="caution">
    <text evidence="2">The sequence shown here is derived from an EMBL/GenBank/DDBJ whole genome shotgun (WGS) entry which is preliminary data.</text>
</comment>
<reference evidence="2 3" key="1">
    <citation type="journal article" date="2017" name="Int. J. Parasitol.">
        <title>The genome of the protozoan parasite Cystoisospora suis and a reverse vaccinology approach to identify vaccine candidates.</title>
        <authorList>
            <person name="Palmieri N."/>
            <person name="Shrestha A."/>
            <person name="Ruttkowski B."/>
            <person name="Beck T."/>
            <person name="Vogl C."/>
            <person name="Tomley F."/>
            <person name="Blake D.P."/>
            <person name="Joachim A."/>
        </authorList>
    </citation>
    <scope>NUCLEOTIDE SEQUENCE [LARGE SCALE GENOMIC DNA]</scope>
    <source>
        <strain evidence="2 3">Wien I</strain>
    </source>
</reference>
<evidence type="ECO:0000256" key="1">
    <source>
        <dbReference type="SAM" id="SignalP"/>
    </source>
</evidence>
<dbReference type="RefSeq" id="XP_067921111.1">
    <property type="nucleotide sequence ID" value="XM_068066920.1"/>
</dbReference>
<dbReference type="OrthoDB" id="771136at2759"/>
<dbReference type="Proteomes" id="UP000221165">
    <property type="component" value="Unassembled WGS sequence"/>
</dbReference>
<dbReference type="AlphaFoldDB" id="A0A2C6JYP1"/>
<evidence type="ECO:0000313" key="3">
    <source>
        <dbReference type="Proteomes" id="UP000221165"/>
    </source>
</evidence>
<feature type="signal peptide" evidence="1">
    <location>
        <begin position="1"/>
        <end position="19"/>
    </location>
</feature>
<sequence>MWLFSVLACLSVGCAPAVAAHSRSGQRHFETIQAEKEIFLQVESLDKSLFREPEFSVELKNRYEDTGLKDFIARLLEHHGALKSGKRDAAAKAHQELLNFHNSQYFGEIQVGTPAAPFVVVRPTESGLPATVSRPDQRSASTQFGSVNPQHTFEGHRPQWFPVISLGEHALARPVPTPNFQQYRFRLLVRT</sequence>
<dbReference type="EMBL" id="MIGC01003452">
    <property type="protein sequence ID" value="PHJ19411.1"/>
    <property type="molecule type" value="Genomic_DNA"/>
</dbReference>
<gene>
    <name evidence="2" type="ORF">CSUI_006767</name>
</gene>